<dbReference type="GO" id="GO:0016755">
    <property type="term" value="F:aminoacyltransferase activity"/>
    <property type="evidence" value="ECO:0007669"/>
    <property type="project" value="InterPro"/>
</dbReference>
<proteinExistence type="inferred from homology"/>
<name>A0A6J5ERQ7_9BURK</name>
<dbReference type="Gene3D" id="3.40.50.11710">
    <property type="entry name" value="Cyclodipeptide synthase"/>
    <property type="match status" value="1"/>
</dbReference>
<keyword evidence="2" id="KW-0808">Transferase</keyword>
<dbReference type="Proteomes" id="UP000494363">
    <property type="component" value="Unassembled WGS sequence"/>
</dbReference>
<dbReference type="EMBL" id="CADIKH010000040">
    <property type="protein sequence ID" value="CAB3769210.1"/>
    <property type="molecule type" value="Genomic_DNA"/>
</dbReference>
<protein>
    <recommendedName>
        <fullName evidence="3">Cyclodipeptide synthase</fullName>
    </recommendedName>
</protein>
<evidence type="ECO:0000313" key="5">
    <source>
        <dbReference type="Proteomes" id="UP000494363"/>
    </source>
</evidence>
<dbReference type="NCBIfam" id="TIGR04539">
    <property type="entry name" value="tRNA_cyclodipep"/>
    <property type="match status" value="1"/>
</dbReference>
<evidence type="ECO:0000256" key="3">
    <source>
        <dbReference type="ARBA" id="ARBA00030771"/>
    </source>
</evidence>
<dbReference type="InterPro" id="IPR030903">
    <property type="entry name" value="CDPS"/>
</dbReference>
<evidence type="ECO:0000313" key="4">
    <source>
        <dbReference type="EMBL" id="CAB3769210.1"/>
    </source>
</evidence>
<accession>A0A6J5ERQ7</accession>
<keyword evidence="5" id="KW-1185">Reference proteome</keyword>
<dbReference type="AlphaFoldDB" id="A0A6J5ERQ7"/>
<organism evidence="4 5">
    <name type="scientific">Paraburkholderia humisilvae</name>
    <dbReference type="NCBI Taxonomy" id="627669"/>
    <lineage>
        <taxon>Bacteria</taxon>
        <taxon>Pseudomonadati</taxon>
        <taxon>Pseudomonadota</taxon>
        <taxon>Betaproteobacteria</taxon>
        <taxon>Burkholderiales</taxon>
        <taxon>Burkholderiaceae</taxon>
        <taxon>Paraburkholderia</taxon>
    </lineage>
</organism>
<gene>
    <name evidence="4" type="ORF">LMG29542_06060</name>
</gene>
<evidence type="ECO:0000256" key="1">
    <source>
        <dbReference type="ARBA" id="ARBA00006034"/>
    </source>
</evidence>
<dbReference type="Pfam" id="PF16715">
    <property type="entry name" value="CDPS"/>
    <property type="match status" value="1"/>
</dbReference>
<sequence length="246" mass="28704">MLLDESLMEIPWAGSIPATRYRAKIDFVSPPTRRDTFELERECFLGVSLENRNFEPARFHSLLEWVSRRFTKCKILVGDGIHRLTLESRTRMPATEARDRALRLGREFMRENRDILALYRSITQFEFITCSEIQQTSEYSAHHQAISDYFLDTPEFRESVERFGLRYHRGDRNTLSEAEQNYRLNISSSYFIEEFSVFACLVNRGITVMVYPGSFSTLAEIADNRFPGVSKALESLCVVSLHFKKR</sequence>
<evidence type="ECO:0000256" key="2">
    <source>
        <dbReference type="ARBA" id="ARBA00022679"/>
    </source>
</evidence>
<dbReference type="InterPro" id="IPR038622">
    <property type="entry name" value="CDPS_sf"/>
</dbReference>
<reference evidence="4 5" key="1">
    <citation type="submission" date="2020-04" db="EMBL/GenBank/DDBJ databases">
        <authorList>
            <person name="De Canck E."/>
        </authorList>
    </citation>
    <scope>NUCLEOTIDE SEQUENCE [LARGE SCALE GENOMIC DNA]</scope>
    <source>
        <strain evidence="4 5">LMG 29542</strain>
    </source>
</reference>
<comment type="similarity">
    <text evidence="1">Belongs to the CDPS family.</text>
</comment>